<dbReference type="EMBL" id="CP011770">
    <property type="protein sequence ID" value="AKM10079.1"/>
    <property type="molecule type" value="Genomic_DNA"/>
</dbReference>
<dbReference type="RefSeq" id="WP_047820757.1">
    <property type="nucleotide sequence ID" value="NZ_CP011770.1"/>
</dbReference>
<proteinExistence type="predicted"/>
<dbReference type="OrthoDB" id="5702018at2"/>
<dbReference type="Pfam" id="PF06724">
    <property type="entry name" value="DUF1206"/>
    <property type="match status" value="3"/>
</dbReference>
<keyword evidence="2" id="KW-1185">Reference proteome</keyword>
<dbReference type="STRING" id="1348774.AB433_08980"/>
<accession>A0A0G3XHK8</accession>
<name>A0A0G3XHK8_9SPHN</name>
<dbReference type="Proteomes" id="UP000035287">
    <property type="component" value="Chromosome"/>
</dbReference>
<dbReference type="InterPro" id="IPR009597">
    <property type="entry name" value="DUF1206"/>
</dbReference>
<evidence type="ECO:0000313" key="1">
    <source>
        <dbReference type="EMBL" id="AKM10079.1"/>
    </source>
</evidence>
<dbReference type="KEGG" id="cna:AB433_08980"/>
<evidence type="ECO:0000313" key="2">
    <source>
        <dbReference type="Proteomes" id="UP000035287"/>
    </source>
</evidence>
<dbReference type="AlphaFoldDB" id="A0A0G3XHK8"/>
<dbReference type="PATRIC" id="fig|1348774.3.peg.1882"/>
<gene>
    <name evidence="1" type="ORF">AB433_08980</name>
</gene>
<reference evidence="1 2" key="1">
    <citation type="submission" date="2015-06" db="EMBL/GenBank/DDBJ databases">
        <authorList>
            <person name="Zeng Y."/>
            <person name="Huang Y."/>
        </authorList>
    </citation>
    <scope>NUCLEOTIDE SEQUENCE [LARGE SCALE GENOMIC DNA]</scope>
    <source>
        <strain evidence="1 2">PQ-2</strain>
    </source>
</reference>
<sequence length="267" mass="28064">MVDKSEKFNWGVRLGYAARGLVYGLLGYIALTSRDEVREGPAAAFNHVQDNLPLGSVILWLAALGLLAYAIYRFASLLFDVEHQGSDNKGWMHRIGHGASGVAHLVLAYTAVQYASGSGSSGDSTQEAANTVLSMTLGGLLLGIVGIGFLVAGVMQGKKGITGSFMNRVSGAAPSFTKPVGQAGHVARAVVFLIIGWSLVQSGFLSSGNDVKSLGDAIASLSDNGMIFTLVALGLVLFGVFSIIVARYRIIPDLGPEGLRPEFRYNG</sequence>
<organism evidence="1 2">
    <name type="scientific">Croceicoccus naphthovorans</name>
    <dbReference type="NCBI Taxonomy" id="1348774"/>
    <lineage>
        <taxon>Bacteria</taxon>
        <taxon>Pseudomonadati</taxon>
        <taxon>Pseudomonadota</taxon>
        <taxon>Alphaproteobacteria</taxon>
        <taxon>Sphingomonadales</taxon>
        <taxon>Erythrobacteraceae</taxon>
        <taxon>Croceicoccus</taxon>
    </lineage>
</organism>
<protein>
    <submittedName>
        <fullName evidence="1">Uncharacterized protein</fullName>
    </submittedName>
</protein>